<sequence length="71" mass="8138">MILPSLSKKSRIISVCSIITKNFNQSRFHNIVFFINKKYNSLLGRIAGGKVMRYVLIQTCVTMPLKERGPH</sequence>
<name>A0A481YZM3_9VIRU</name>
<accession>A0A481YZM3</accession>
<organism evidence="1">
    <name type="scientific">Marseillevirus LCMAC202</name>
    <dbReference type="NCBI Taxonomy" id="2506606"/>
    <lineage>
        <taxon>Viruses</taxon>
        <taxon>Varidnaviria</taxon>
        <taxon>Bamfordvirae</taxon>
        <taxon>Nucleocytoviricota</taxon>
        <taxon>Megaviricetes</taxon>
        <taxon>Pimascovirales</taxon>
        <taxon>Pimascovirales incertae sedis</taxon>
        <taxon>Marseilleviridae</taxon>
    </lineage>
</organism>
<evidence type="ECO:0000313" key="1">
    <source>
        <dbReference type="EMBL" id="QBK88285.1"/>
    </source>
</evidence>
<dbReference type="EMBL" id="MK500383">
    <property type="protein sequence ID" value="QBK88285.1"/>
    <property type="molecule type" value="Genomic_DNA"/>
</dbReference>
<proteinExistence type="predicted"/>
<gene>
    <name evidence="1" type="ORF">LCMAC202_06470</name>
</gene>
<reference evidence="1" key="1">
    <citation type="journal article" date="2019" name="MBio">
        <title>Virus Genomes from Deep Sea Sediments Expand the Ocean Megavirome and Support Independent Origins of Viral Gigantism.</title>
        <authorList>
            <person name="Backstrom D."/>
            <person name="Yutin N."/>
            <person name="Jorgensen S.L."/>
            <person name="Dharamshi J."/>
            <person name="Homa F."/>
            <person name="Zaremba-Niedwiedzka K."/>
            <person name="Spang A."/>
            <person name="Wolf Y.I."/>
            <person name="Koonin E.V."/>
            <person name="Ettema T.J."/>
        </authorList>
    </citation>
    <scope>NUCLEOTIDE SEQUENCE</scope>
</reference>
<protein>
    <submittedName>
        <fullName evidence="1">Uncharacterized protein</fullName>
    </submittedName>
</protein>